<feature type="compositionally biased region" description="Polar residues" evidence="1">
    <location>
        <begin position="322"/>
        <end position="338"/>
    </location>
</feature>
<evidence type="ECO:0000256" key="1">
    <source>
        <dbReference type="SAM" id="MobiDB-lite"/>
    </source>
</evidence>
<proteinExistence type="predicted"/>
<sequence>MSSGARVSIPNSVRKTIQNIKEITGNHSEEEIYAMLKECSMDPNETADKLLLQDPFHEVKRKRDRKKENLSNKESGESRWRPDAGGGRNFAPVRENGINQVSEKVGGLLSLPASQETKNKDITPAKSSPTILANGPAPGSPGCAGAVHASDLDAESLANKSEEVSAINIGKLGGPPALIHSIKTKENPSIGFGKEHSHEQLASSSSNSSIAGTQAASPGVYFSTSDPVLVPSHDSRLPGAVGAIKRQVGSQRTPVEQNSLVLSDGKSADASDAGSSSMQVNMPTKSMGVGKHQLLDSTQPVLSTHGGSSVIRSSSSHNSHSQQTIGSQKGPQSTHGSSVFTAVGLSKEWKPKPHSNLAQVSGTSGSSEVPTTLEANTQSCPVPSVLDSKEASIKLQRKLEELHMSDGQQVIIPNHLHVPEAEKFSFCFGSFDASYSGLENESNPTPVSETSESVEETAEQSSRFINEALCVLSYEQNALATTDEGDYHDHPQSPIHRPENLSSGAGNVSSITVPEYDESKQEAALPPGSRQFPMIHTSPSYSFGFMPPIVGGPLAPLESTESQARDVPRLPSFVIPQLLDPASYYAQFYRSGTDSDGRISPFHATGVATKYNGNAAVLSPQTSQSTQEVSYAFFINDLRSFDEIWHEGGNSLVLPTAGPTSLVTQAAEGTQSSIPLTQQPLPVFRHPTGMPIPHYHPNYIPYGHYFSPFYVPPPSIHQFLSNGAFPQQPQAGSIYPAPPGATAKYSLPQYKAGNNTGNPAHVAMAGNYGYGSSPTGYNPSSTPTSGNSTANEDLATPQFKENNVYMTGQQVGFILHHEIRLIIFSEGSAVWFAAPGRDISGLQPSSFYNIPPQGPVSFTPPQSHGTFTGIYHPAQTVSASSVHPLLQQSQTMASPADIPGPTAGAYQPQHAQFNWPNNY</sequence>
<feature type="compositionally biased region" description="Polar residues" evidence="1">
    <location>
        <begin position="437"/>
        <end position="446"/>
    </location>
</feature>
<dbReference type="GO" id="GO:0051082">
    <property type="term" value="F:unfolded protein binding"/>
    <property type="evidence" value="ECO:0007669"/>
    <property type="project" value="TreeGrafter"/>
</dbReference>
<evidence type="ECO:0000313" key="3">
    <source>
        <dbReference type="EMBL" id="KAG5551417.1"/>
    </source>
</evidence>
<feature type="region of interest" description="Disordered" evidence="1">
    <location>
        <begin position="350"/>
        <end position="384"/>
    </location>
</feature>
<dbReference type="Proteomes" id="UP000823749">
    <property type="component" value="Chromosome 4"/>
</dbReference>
<feature type="domain" description="GBF-interacting protein 1 N-terminal" evidence="2">
    <location>
        <begin position="9"/>
        <end position="68"/>
    </location>
</feature>
<feature type="region of interest" description="Disordered" evidence="1">
    <location>
        <begin position="114"/>
        <end position="146"/>
    </location>
</feature>
<dbReference type="Pfam" id="PF06972">
    <property type="entry name" value="GIP1_N"/>
    <property type="match status" value="1"/>
</dbReference>
<dbReference type="AlphaFoldDB" id="A0AAV6KGJ9"/>
<feature type="compositionally biased region" description="Low complexity" evidence="1">
    <location>
        <begin position="303"/>
        <end position="321"/>
    </location>
</feature>
<dbReference type="PANTHER" id="PTHR46775:SF1">
    <property type="entry name" value="FLOCCULATION PROTEIN (DUF1296)"/>
    <property type="match status" value="1"/>
</dbReference>
<reference evidence="3" key="1">
    <citation type="submission" date="2020-08" db="EMBL/GenBank/DDBJ databases">
        <title>Plant Genome Project.</title>
        <authorList>
            <person name="Zhang R.-G."/>
        </authorList>
    </citation>
    <scope>NUCLEOTIDE SEQUENCE</scope>
    <source>
        <strain evidence="3">WSP0</strain>
        <tissue evidence="3">Leaf</tissue>
    </source>
</reference>
<feature type="region of interest" description="Disordered" evidence="1">
    <location>
        <begin position="245"/>
        <end position="284"/>
    </location>
</feature>
<dbReference type="SUPFAM" id="SSF46934">
    <property type="entry name" value="UBA-like"/>
    <property type="match status" value="1"/>
</dbReference>
<feature type="compositionally biased region" description="Polar residues" evidence="1">
    <location>
        <begin position="248"/>
        <end position="261"/>
    </location>
</feature>
<feature type="region of interest" description="Disordered" evidence="1">
    <location>
        <begin position="299"/>
        <end position="338"/>
    </location>
</feature>
<feature type="compositionally biased region" description="Low complexity" evidence="1">
    <location>
        <begin position="263"/>
        <end position="277"/>
    </location>
</feature>
<feature type="compositionally biased region" description="Polar residues" evidence="1">
    <location>
        <begin position="356"/>
        <end position="381"/>
    </location>
</feature>
<gene>
    <name evidence="3" type="ORF">RHGRI_009739</name>
</gene>
<feature type="region of interest" description="Disordered" evidence="1">
    <location>
        <begin position="437"/>
        <end position="457"/>
    </location>
</feature>
<feature type="compositionally biased region" description="Basic and acidic residues" evidence="1">
    <location>
        <begin position="485"/>
        <end position="499"/>
    </location>
</feature>
<dbReference type="InterPro" id="IPR009060">
    <property type="entry name" value="UBA-like_sf"/>
</dbReference>
<feature type="compositionally biased region" description="Low complexity" evidence="1">
    <location>
        <begin position="133"/>
        <end position="146"/>
    </location>
</feature>
<feature type="region of interest" description="Disordered" evidence="1">
    <location>
        <begin position="188"/>
        <end position="214"/>
    </location>
</feature>
<accession>A0AAV6KGJ9</accession>
<feature type="region of interest" description="Disordered" evidence="1">
    <location>
        <begin position="483"/>
        <end position="510"/>
    </location>
</feature>
<name>A0AAV6KGJ9_9ERIC</name>
<feature type="compositionally biased region" description="Polar residues" evidence="1">
    <location>
        <begin position="500"/>
        <end position="510"/>
    </location>
</feature>
<evidence type="ECO:0000313" key="4">
    <source>
        <dbReference type="Proteomes" id="UP000823749"/>
    </source>
</evidence>
<protein>
    <recommendedName>
        <fullName evidence="2">GBF-interacting protein 1 N-terminal domain-containing protein</fullName>
    </recommendedName>
</protein>
<evidence type="ECO:0000259" key="2">
    <source>
        <dbReference type="Pfam" id="PF06972"/>
    </source>
</evidence>
<dbReference type="InterPro" id="IPR009719">
    <property type="entry name" value="GIP1_N"/>
</dbReference>
<dbReference type="PANTHER" id="PTHR46775">
    <property type="entry name" value="FLOCCULATION PROTEIN (DUF1296)"/>
    <property type="match status" value="1"/>
</dbReference>
<dbReference type="InterPro" id="IPR044277">
    <property type="entry name" value="GIP1"/>
</dbReference>
<feature type="region of interest" description="Disordered" evidence="1">
    <location>
        <begin position="47"/>
        <end position="92"/>
    </location>
</feature>
<dbReference type="EMBL" id="JACTNZ010000004">
    <property type="protein sequence ID" value="KAG5551417.1"/>
    <property type="molecule type" value="Genomic_DNA"/>
</dbReference>
<comment type="caution">
    <text evidence="3">The sequence shown here is derived from an EMBL/GenBank/DDBJ whole genome shotgun (WGS) entry which is preliminary data.</text>
</comment>
<keyword evidence="4" id="KW-1185">Reference proteome</keyword>
<organism evidence="3 4">
    <name type="scientific">Rhododendron griersonianum</name>
    <dbReference type="NCBI Taxonomy" id="479676"/>
    <lineage>
        <taxon>Eukaryota</taxon>
        <taxon>Viridiplantae</taxon>
        <taxon>Streptophyta</taxon>
        <taxon>Embryophyta</taxon>
        <taxon>Tracheophyta</taxon>
        <taxon>Spermatophyta</taxon>
        <taxon>Magnoliopsida</taxon>
        <taxon>eudicotyledons</taxon>
        <taxon>Gunneridae</taxon>
        <taxon>Pentapetalae</taxon>
        <taxon>asterids</taxon>
        <taxon>Ericales</taxon>
        <taxon>Ericaceae</taxon>
        <taxon>Ericoideae</taxon>
        <taxon>Rhodoreae</taxon>
        <taxon>Rhododendron</taxon>
    </lineage>
</organism>
<feature type="compositionally biased region" description="Basic and acidic residues" evidence="1">
    <location>
        <begin position="66"/>
        <end position="82"/>
    </location>
</feature>